<dbReference type="IntAct" id="O02076">
    <property type="interactions" value="2"/>
</dbReference>
<dbReference type="InParanoid" id="O02076"/>
<evidence type="ECO:0000256" key="1">
    <source>
        <dbReference type="SAM" id="MobiDB-lite"/>
    </source>
</evidence>
<dbReference type="GeneID" id="173713"/>
<accession>O02076</accession>
<name>O02076_CAEEL</name>
<reference evidence="2 3" key="1">
    <citation type="journal article" date="1998" name="Science">
        <title>Genome sequence of the nematode C. elegans: a platform for investigating biology.</title>
        <authorList>
            <consortium name="The C. elegans sequencing consortium"/>
            <person name="Sulson J.E."/>
            <person name="Waterston R."/>
        </authorList>
    </citation>
    <scope>NUCLEOTIDE SEQUENCE [LARGE SCALE GENOMIC DNA]</scope>
    <source>
        <strain evidence="2 3">Bristol N2</strain>
    </source>
</reference>
<dbReference type="EMBL" id="BX284602">
    <property type="protein sequence ID" value="CCD69692.1"/>
    <property type="molecule type" value="Genomic_DNA"/>
</dbReference>
<evidence type="ECO:0000313" key="4">
    <source>
        <dbReference type="WormBase" id="F19B10.1"/>
    </source>
</evidence>
<dbReference type="PeptideAtlas" id="O02076"/>
<feature type="compositionally biased region" description="Acidic residues" evidence="1">
    <location>
        <begin position="221"/>
        <end position="235"/>
    </location>
</feature>
<dbReference type="OrthoDB" id="5877707at2759"/>
<dbReference type="RefSeq" id="NP_494614.1">
    <property type="nucleotide sequence ID" value="NM_062213.3"/>
</dbReference>
<dbReference type="AGR" id="WB:WBGene00017583"/>
<keyword evidence="3" id="KW-1185">Reference proteome</keyword>
<feature type="compositionally biased region" description="Acidic residues" evidence="1">
    <location>
        <begin position="168"/>
        <end position="185"/>
    </location>
</feature>
<feature type="compositionally biased region" description="Low complexity" evidence="1">
    <location>
        <begin position="137"/>
        <end position="154"/>
    </location>
</feature>
<feature type="region of interest" description="Disordered" evidence="1">
    <location>
        <begin position="106"/>
        <end position="268"/>
    </location>
</feature>
<feature type="compositionally biased region" description="Basic and acidic residues" evidence="1">
    <location>
        <begin position="243"/>
        <end position="254"/>
    </location>
</feature>
<dbReference type="DIP" id="DIP-26271N"/>
<dbReference type="UCSC" id="F19B10.1">
    <property type="organism name" value="c. elegans"/>
</dbReference>
<dbReference type="PaxDb" id="6239-F19B10.1"/>
<gene>
    <name evidence="2" type="ORF">CELE_F19B10.1</name>
    <name evidence="2 4" type="ORF">F19B10.1</name>
</gene>
<dbReference type="STRING" id="6239.F19B10.1.2"/>
<dbReference type="eggNOG" id="ENOG502TISN">
    <property type="taxonomic scope" value="Eukaryota"/>
</dbReference>
<sequence>MNPLERKVKQEAEEDGYSSFDEFPAGAIRIPYEELMAKVRAKKAEAEAAQDLVNENSFDQFVAAPPAPPVQKPAVEPSPSCSPETVAVQKFVTEFMQAAGGSRELRIIKDSQETKIVWKTSPAKPKAPPVEDDPTDPTDSQVSTVSSIIPVSSPRGKRRIVVSSDKDSDGDETPTEDNVNNDDQDVTPKKNRKPPVEVVTPSPAKRLRGLNLRSAHSSSDSESDFQDTQCEDSQDSDYFPDTQEQRDRPADFRIPKNAAYDPLDLSYN</sequence>
<dbReference type="KEGG" id="cel:CELE_F19B10.1"/>
<dbReference type="CTD" id="173713"/>
<dbReference type="Bgee" id="WBGene00017583">
    <property type="expression patterns" value="Expressed in embryo and 4 other cell types or tissues"/>
</dbReference>
<dbReference type="WormBase" id="F19B10.1">
    <property type="protein sequence ID" value="CE09468"/>
    <property type="gene ID" value="WBGene00017583"/>
</dbReference>
<feature type="region of interest" description="Disordered" evidence="1">
    <location>
        <begin position="63"/>
        <end position="82"/>
    </location>
</feature>
<dbReference type="OMA" id="CEDSQDS"/>
<protein>
    <submittedName>
        <fullName evidence="2">FAM192A_Fyv6_N domain-containing protein</fullName>
    </submittedName>
</protein>
<dbReference type="HOGENOM" id="CLU_991235_0_0_1"/>
<proteinExistence type="predicted"/>
<evidence type="ECO:0000313" key="3">
    <source>
        <dbReference type="Proteomes" id="UP000001940"/>
    </source>
</evidence>
<dbReference type="FunCoup" id="O02076">
    <property type="interactions" value="375"/>
</dbReference>
<dbReference type="AlphaFoldDB" id="O02076"/>
<dbReference type="PIR" id="T15169">
    <property type="entry name" value="T15169"/>
</dbReference>
<organism evidence="2 3">
    <name type="scientific">Caenorhabditis elegans</name>
    <dbReference type="NCBI Taxonomy" id="6239"/>
    <lineage>
        <taxon>Eukaryota</taxon>
        <taxon>Metazoa</taxon>
        <taxon>Ecdysozoa</taxon>
        <taxon>Nematoda</taxon>
        <taxon>Chromadorea</taxon>
        <taxon>Rhabditida</taxon>
        <taxon>Rhabditina</taxon>
        <taxon>Rhabditomorpha</taxon>
        <taxon>Rhabditoidea</taxon>
        <taxon>Rhabditidae</taxon>
        <taxon>Peloderinae</taxon>
        <taxon>Caenorhabditis</taxon>
    </lineage>
</organism>
<evidence type="ECO:0000313" key="2">
    <source>
        <dbReference type="EMBL" id="CCD69692.1"/>
    </source>
</evidence>
<dbReference type="Proteomes" id="UP000001940">
    <property type="component" value="Chromosome II"/>
</dbReference>